<dbReference type="Proteomes" id="UP000198336">
    <property type="component" value="Unassembled WGS sequence"/>
</dbReference>
<comment type="caution">
    <text evidence="3">The sequence shown here is derived from an EMBL/GenBank/DDBJ whole genome shotgun (WGS) entry which is preliminary data.</text>
</comment>
<accession>A0A226I2B3</accession>
<dbReference type="EMBL" id="MUHA01000008">
    <property type="protein sequence ID" value="OXB00688.1"/>
    <property type="molecule type" value="Genomic_DNA"/>
</dbReference>
<name>A0A226I2B3_9FLAO</name>
<feature type="domain" description="Ig-like" evidence="2">
    <location>
        <begin position="1025"/>
        <end position="1101"/>
    </location>
</feature>
<reference evidence="3 4" key="1">
    <citation type="submission" date="2016-11" db="EMBL/GenBank/DDBJ databases">
        <title>Whole genomes of Flavobacteriaceae.</title>
        <authorList>
            <person name="Stine C."/>
            <person name="Li C."/>
            <person name="Tadesse D."/>
        </authorList>
    </citation>
    <scope>NUCLEOTIDE SEQUENCE [LARGE SCALE GENOMIC DNA]</scope>
    <source>
        <strain evidence="3 4">CCUG 59446</strain>
    </source>
</reference>
<proteinExistence type="predicted"/>
<dbReference type="InterPro" id="IPR036179">
    <property type="entry name" value="Ig-like_dom_sf"/>
</dbReference>
<keyword evidence="1" id="KW-0732">Signal</keyword>
<feature type="signal peptide" evidence="1">
    <location>
        <begin position="1"/>
        <end position="21"/>
    </location>
</feature>
<evidence type="ECO:0000313" key="4">
    <source>
        <dbReference type="Proteomes" id="UP000198336"/>
    </source>
</evidence>
<dbReference type="InterPro" id="IPR044023">
    <property type="entry name" value="Ig_7"/>
</dbReference>
<sequence length="1295" mass="135930">MKTNFSLFVLAFFLAVLKISAQTVTAVATPSTCAANGKIELTASGIPEPIIYGIAKSPYTAADVISSTSPVFSFLGPGNYYYGYYNGANFIPSASTISVANQYNTSSPAFSSYYSNPYAYCTGSADPLGRVSIFVTGGNKPYKIELINSSNITVQQIPATNSLTNVFFDGVAAGNYTLRATDACGTVVYTPNTLTVKPNVLYTDFTLGTVNTQPNTGYFNVVYNTPLNVCSGIATASITNVSYLLNTIITDITTPTGGPTFYGSRNPVYKLEIQNASGGFDVYDNLTASQVSGSNSYVLPNDRSKWGLIKLSVTICGITKTNQLDLAQYNEFKIKPFTFVGFSIYDDPSPAACVAANQVEVWTSTYQSGGCQPITLDVTENGTSNTQHYELPQNFKFKLDIGKTYTVAAKDGTGAFLSSYSFRNYTTSTTTKPSQSDPNNLYIDPAYFMPKSTRDKITFTDGISGKNIGKSALVINNLTSALGLIAPVYIESVSGPQSINVVVTPTASSSNIGLGNNLMPGTYKIRVRDSQCFSEEYDIVLDSYIISVALQNVTSTPSTTTCDRYTKKGEIKVTAVGKTFDVSGPLYSVYGYDYAYPRILSAPAGVSVFISTDGNFLLKGNAVIPFSFSVDLAGNYQLALSRKGDNRLLQASEIFENTTAVPLTVQPNFPAFDLTQSGGVICPSNTTGSLTVKVNNAVGTVTYFIKKASDADFPSTGQTGTVFTGLTADTYVVKAKTLCYEVIQSFKLAELAQLTDVIFGDNTYCTRASLHFSTVAVGPVSSIVWTLPNNSTIRSNTLDIQNLTAANSGLYKVTINSAAGCVINGSTIVTVNPLAEVAAPIFNTSSPSLICQSVAAQQSDYMATAANASSISCQISPPEAGTIGAGGQPGKVEWNSAFNGTAVITAVSSGCGTDKSTTFTVIVSPRADASKIIAEDRTICPNEKNIDLEIAAPTISNAVFTWYDSDLASAAVLGTGKNLIVSPVTTTTYYVGVQGDDICINEEGSRKGVKVTVNPVAKVSDISAADQTICNGETAILTATSPLANPLFVWYTDPDLENSISNTETAEVSPTITTTYYVTVSADGICTIPPPAKAVVVTVNPLPTASIGATGSVCIGEATVPVISFTGANGTAPYTFTYKINNGTDLTVSTVGSNNIVNVPVSTAVAGSFVYTLVSVKDTSSTACSQTQTGTATVTINPLPTAAISGTTAVCNNGTEPLVTFTGSNGTAPYTFTYKINGGANNTVTTTSGNSVTVEAPTDATGTFAYTLVSVKDTSSTACEQTQTGTATVTVNSNE</sequence>
<feature type="chain" id="PRO_5012443493" description="Ig-like domain-containing protein" evidence="1">
    <location>
        <begin position="22"/>
        <end position="1295"/>
    </location>
</feature>
<feature type="non-terminal residue" evidence="3">
    <location>
        <position position="1295"/>
    </location>
</feature>
<evidence type="ECO:0000313" key="3">
    <source>
        <dbReference type="EMBL" id="OXB00688.1"/>
    </source>
</evidence>
<organism evidence="3 4">
    <name type="scientific">Flavobacterium oncorhynchi</name>
    <dbReference type="NCBI Taxonomy" id="728056"/>
    <lineage>
        <taxon>Bacteria</taxon>
        <taxon>Pseudomonadati</taxon>
        <taxon>Bacteroidota</taxon>
        <taxon>Flavobacteriia</taxon>
        <taxon>Flavobacteriales</taxon>
        <taxon>Flavobacteriaceae</taxon>
        <taxon>Flavobacterium</taxon>
    </lineage>
</organism>
<feature type="domain" description="Ig-like" evidence="2">
    <location>
        <begin position="934"/>
        <end position="1015"/>
    </location>
</feature>
<gene>
    <name evidence="3" type="ORF">B0A75_08165</name>
</gene>
<evidence type="ECO:0000259" key="2">
    <source>
        <dbReference type="Pfam" id="PF19081"/>
    </source>
</evidence>
<evidence type="ECO:0000256" key="1">
    <source>
        <dbReference type="SAM" id="SignalP"/>
    </source>
</evidence>
<dbReference type="Pfam" id="PF19081">
    <property type="entry name" value="Ig_7"/>
    <property type="match status" value="2"/>
</dbReference>
<protein>
    <recommendedName>
        <fullName evidence="2">Ig-like domain-containing protein</fullName>
    </recommendedName>
</protein>
<keyword evidence="4" id="KW-1185">Reference proteome</keyword>
<dbReference type="SUPFAM" id="SSF48726">
    <property type="entry name" value="Immunoglobulin"/>
    <property type="match status" value="1"/>
</dbReference>